<dbReference type="GeneID" id="9224411"/>
<dbReference type="EMBL" id="DS995704">
    <property type="protein sequence ID" value="EEQ31260.1"/>
    <property type="molecule type" value="Genomic_DNA"/>
</dbReference>
<keyword evidence="2" id="KW-1185">Reference proteome</keyword>
<gene>
    <name evidence="1" type="ORF">MCYG_04079</name>
</gene>
<dbReference type="OrthoDB" id="2228476at2759"/>
<dbReference type="AlphaFoldDB" id="C5FN24"/>
<evidence type="ECO:0000313" key="1">
    <source>
        <dbReference type="EMBL" id="EEQ31260.1"/>
    </source>
</evidence>
<dbReference type="VEuPathDB" id="FungiDB:MCYG_04079"/>
<name>C5FN24_ARTOC</name>
<sequence length="131" mass="14496">MDNLQSIIVGWMADGGWWLAKGITKNTQVLLKLPLNNINKQITRPAYRYVTMVKSIVIFALAFFATVNACDTACSTATDKDGRCYYSCTDGVCHLTASSHRDSFLNALLIAKYDCGAEGATVLVYDVRFRL</sequence>
<dbReference type="Proteomes" id="UP000002035">
    <property type="component" value="Unassembled WGS sequence"/>
</dbReference>
<dbReference type="RefSeq" id="XP_002846342.1">
    <property type="nucleotide sequence ID" value="XM_002846296.1"/>
</dbReference>
<organism evidence="1 2">
    <name type="scientific">Arthroderma otae (strain ATCC MYA-4605 / CBS 113480)</name>
    <name type="common">Microsporum canis</name>
    <dbReference type="NCBI Taxonomy" id="554155"/>
    <lineage>
        <taxon>Eukaryota</taxon>
        <taxon>Fungi</taxon>
        <taxon>Dikarya</taxon>
        <taxon>Ascomycota</taxon>
        <taxon>Pezizomycotina</taxon>
        <taxon>Eurotiomycetes</taxon>
        <taxon>Eurotiomycetidae</taxon>
        <taxon>Onygenales</taxon>
        <taxon>Arthrodermataceae</taxon>
        <taxon>Microsporum</taxon>
    </lineage>
</organism>
<proteinExistence type="predicted"/>
<reference evidence="2" key="1">
    <citation type="journal article" date="2012" name="MBio">
        <title>Comparative genome analysis of Trichophyton rubrum and related dermatophytes reveals candidate genes involved in infection.</title>
        <authorList>
            <person name="Martinez D.A."/>
            <person name="Oliver B.G."/>
            <person name="Graeser Y."/>
            <person name="Goldberg J.M."/>
            <person name="Li W."/>
            <person name="Martinez-Rossi N.M."/>
            <person name="Monod M."/>
            <person name="Shelest E."/>
            <person name="Barton R.C."/>
            <person name="Birch E."/>
            <person name="Brakhage A.A."/>
            <person name="Chen Z."/>
            <person name="Gurr S.J."/>
            <person name="Heiman D."/>
            <person name="Heitman J."/>
            <person name="Kosti I."/>
            <person name="Rossi A."/>
            <person name="Saif S."/>
            <person name="Samalova M."/>
            <person name="Saunders C.W."/>
            <person name="Shea T."/>
            <person name="Summerbell R.C."/>
            <person name="Xu J."/>
            <person name="Young S."/>
            <person name="Zeng Q."/>
            <person name="Birren B.W."/>
            <person name="Cuomo C.A."/>
            <person name="White T.C."/>
        </authorList>
    </citation>
    <scope>NUCLEOTIDE SEQUENCE [LARGE SCALE GENOMIC DNA]</scope>
    <source>
        <strain evidence="2">ATCC MYA-4605 / CBS 113480</strain>
    </source>
</reference>
<protein>
    <submittedName>
        <fullName evidence="1">Uncharacterized protein</fullName>
    </submittedName>
</protein>
<accession>C5FN24</accession>
<evidence type="ECO:0000313" key="2">
    <source>
        <dbReference type="Proteomes" id="UP000002035"/>
    </source>
</evidence>
<dbReference type="HOGENOM" id="CLU_1927101_0_0_1"/>